<organism evidence="1 2">
    <name type="scientific">BD1-7 clade bacterium</name>
    <dbReference type="NCBI Taxonomy" id="2029982"/>
    <lineage>
        <taxon>Bacteria</taxon>
        <taxon>Pseudomonadati</taxon>
        <taxon>Pseudomonadota</taxon>
        <taxon>Gammaproteobacteria</taxon>
        <taxon>Cellvibrionales</taxon>
        <taxon>Spongiibacteraceae</taxon>
        <taxon>BD1-7 clade</taxon>
    </lineage>
</organism>
<reference evidence="1 2" key="1">
    <citation type="submission" date="2019-11" db="EMBL/GenBank/DDBJ databases">
        <authorList>
            <person name="Holert J."/>
        </authorList>
    </citation>
    <scope>NUCLEOTIDE SEQUENCE [LARGE SCALE GENOMIC DNA]</scope>
    <source>
        <strain evidence="1">SB11_3</strain>
    </source>
</reference>
<dbReference type="Proteomes" id="UP000441399">
    <property type="component" value="Unassembled WGS sequence"/>
</dbReference>
<evidence type="ECO:0000313" key="1">
    <source>
        <dbReference type="EMBL" id="CAA0124906.1"/>
    </source>
</evidence>
<evidence type="ECO:0000313" key="2">
    <source>
        <dbReference type="Proteomes" id="UP000441399"/>
    </source>
</evidence>
<dbReference type="EMBL" id="CACSIO010000061">
    <property type="protein sequence ID" value="CAA0124906.1"/>
    <property type="molecule type" value="Genomic_DNA"/>
</dbReference>
<keyword evidence="2" id="KW-1185">Reference proteome</keyword>
<name>A0A5S9QZE2_9GAMM</name>
<proteinExistence type="predicted"/>
<sequence length="47" mass="5221">MTRAKANPVVENITVGVCLSHVHSYHSFKVFLLSVGLKCPEFVHLVI</sequence>
<gene>
    <name evidence="1" type="ORF">OPDIPICF_03240</name>
</gene>
<accession>A0A5S9QZE2</accession>
<dbReference type="AlphaFoldDB" id="A0A5S9QZE2"/>
<protein>
    <submittedName>
        <fullName evidence="1">Uncharacterized protein</fullName>
    </submittedName>
</protein>